<evidence type="ECO:0000256" key="2">
    <source>
        <dbReference type="ARBA" id="ARBA00004442"/>
    </source>
</evidence>
<sequence length="539" mass="51803">MDTTLIQSNFGNGSGNPCANGGANAENTVATVADLSGGGGGIVGGPKEVITNNPRSPGDAIATGNNATAVGQGSVADRDNSVSMGVVGGERQVTNLAAGAAGTDAVNVAQLNSANANTLNQANNYTDAKTANVVQYDVDASGNRTNSVTLAGGSSGPVTIHNVATGIADTDAVNVAQLNTATANTLNEANSYTDSKTKYFKANSTLANAQASGAESVAIGGNAVASAPQTVAIGSNSAATGDNAIAIGYGAQATGSVAVGTLASAGQGGTAVGDNTSAVGENTLAAGTGATANVARGVALGNNASVTVNDSVALGANAVASRGAAKYFDPVTGLARTSAGEVSIGAAGAERQITSVADGHKATDAVNLRQLQAMGANAQTYVDNRVAVNNTGNLPAPVAPGSNSVALGPGSVADRPNSVSVGSAGNARQITNVAAGTAPTDAANVGQLNALSDRTQRMVGAVGAMGAAMAAMQPNARAEGPLSISVGAGTNGGIAALAAGINYYASNRVLLNLKASTAIGAGLSASQTVSVGVGATFGF</sequence>
<dbReference type="SUPFAM" id="SSF101967">
    <property type="entry name" value="Adhesin YadA, collagen-binding domain"/>
    <property type="match status" value="4"/>
</dbReference>
<evidence type="ECO:0000256" key="4">
    <source>
        <dbReference type="ARBA" id="ARBA00022448"/>
    </source>
</evidence>
<comment type="similarity">
    <text evidence="3">Belongs to the autotransporter-2 (AT-2) (TC 1.B.40) family.</text>
</comment>
<evidence type="ECO:0000256" key="8">
    <source>
        <dbReference type="ARBA" id="ARBA00022927"/>
    </source>
</evidence>
<feature type="domain" description="Trimeric autotransporter adhesin YadA-like stalk" evidence="13">
    <location>
        <begin position="429"/>
        <end position="456"/>
    </location>
</feature>
<evidence type="ECO:0000259" key="13">
    <source>
        <dbReference type="Pfam" id="PF05662"/>
    </source>
</evidence>
<name>H1RZU2_9BURK</name>
<feature type="domain" description="Trimeric autotransporter adhesin YadA-like head" evidence="12">
    <location>
        <begin position="239"/>
        <end position="260"/>
    </location>
</feature>
<dbReference type="InterPro" id="IPR011049">
    <property type="entry name" value="Serralysin-like_metalloprot_C"/>
</dbReference>
<dbReference type="GO" id="GO:0009986">
    <property type="term" value="C:cell surface"/>
    <property type="evidence" value="ECO:0007669"/>
    <property type="project" value="UniProtKB-SubCell"/>
</dbReference>
<keyword evidence="8" id="KW-0653">Protein transport</keyword>
<evidence type="ECO:0000256" key="5">
    <source>
        <dbReference type="ARBA" id="ARBA00022452"/>
    </source>
</evidence>
<dbReference type="SUPFAM" id="SSF54523">
    <property type="entry name" value="Pili subunits"/>
    <property type="match status" value="1"/>
</dbReference>
<evidence type="ECO:0000256" key="10">
    <source>
        <dbReference type="ARBA" id="ARBA00023237"/>
    </source>
</evidence>
<dbReference type="GO" id="GO:0015031">
    <property type="term" value="P:protein transport"/>
    <property type="evidence" value="ECO:0007669"/>
    <property type="project" value="UniProtKB-KW"/>
</dbReference>
<feature type="domain" description="Trimeric autotransporter adhesin YadA-like head" evidence="12">
    <location>
        <begin position="211"/>
        <end position="237"/>
    </location>
</feature>
<evidence type="ECO:0000259" key="12">
    <source>
        <dbReference type="Pfam" id="PF05658"/>
    </source>
</evidence>
<dbReference type="Gene3D" id="2.60.40.4050">
    <property type="match status" value="1"/>
</dbReference>
<evidence type="ECO:0000313" key="15">
    <source>
        <dbReference type="Proteomes" id="UP000005808"/>
    </source>
</evidence>
<dbReference type="Pfam" id="PF03895">
    <property type="entry name" value="YadA_anchor"/>
    <property type="match status" value="1"/>
</dbReference>
<proteinExistence type="inferred from homology"/>
<dbReference type="InterPro" id="IPR005594">
    <property type="entry name" value="YadA_C"/>
</dbReference>
<evidence type="ECO:0000259" key="11">
    <source>
        <dbReference type="Pfam" id="PF03895"/>
    </source>
</evidence>
<feature type="domain" description="Trimeric autotransporter adhesin YadA-like head" evidence="12">
    <location>
        <begin position="297"/>
        <end position="318"/>
    </location>
</feature>
<feature type="domain" description="Trimeric autotransporter adhesin YadA-like head" evidence="12">
    <location>
        <begin position="266"/>
        <end position="290"/>
    </location>
</feature>
<dbReference type="Proteomes" id="UP000005808">
    <property type="component" value="Unassembled WGS sequence"/>
</dbReference>
<feature type="domain" description="Trimeric autotransporter adhesin YadA-like stalk" evidence="13">
    <location>
        <begin position="92"/>
        <end position="131"/>
    </location>
</feature>
<feature type="domain" description="Trimeric autotransporter adhesin YadA-like head" evidence="12">
    <location>
        <begin position="62"/>
        <end position="85"/>
    </location>
</feature>
<dbReference type="AlphaFoldDB" id="H1RZU2"/>
<keyword evidence="10" id="KW-0998">Cell outer membrane</keyword>
<dbReference type="Gene3D" id="3.30.1300.30">
    <property type="entry name" value="GSPII I/J protein-like"/>
    <property type="match status" value="1"/>
</dbReference>
<reference evidence="14 15" key="1">
    <citation type="journal article" date="2012" name="J. Bacteriol.">
        <title>De Novo Genome Project of Cupriavidus basilensis OR16.</title>
        <authorList>
            <person name="Cserhati M."/>
            <person name="Kriszt B."/>
            <person name="Szoboszlay S."/>
            <person name="Toth A."/>
            <person name="Szabo I."/>
            <person name="Tancsics A."/>
            <person name="Nagy I."/>
            <person name="Horvath B."/>
            <person name="Nagy I."/>
            <person name="Kukolya J."/>
        </authorList>
    </citation>
    <scope>NUCLEOTIDE SEQUENCE [LARGE SCALE GENOMIC DNA]</scope>
    <source>
        <strain evidence="14 15">OR16</strain>
    </source>
</reference>
<dbReference type="EMBL" id="AHJE01000012">
    <property type="protein sequence ID" value="EHP44158.1"/>
    <property type="molecule type" value="Genomic_DNA"/>
</dbReference>
<feature type="domain" description="Trimeric autotransporter adhesin YadA-like head" evidence="12">
    <location>
        <begin position="399"/>
        <end position="423"/>
    </location>
</feature>
<dbReference type="Pfam" id="PF05662">
    <property type="entry name" value="YadA_stalk"/>
    <property type="match status" value="4"/>
</dbReference>
<evidence type="ECO:0000256" key="6">
    <source>
        <dbReference type="ARBA" id="ARBA00022692"/>
    </source>
</evidence>
<dbReference type="InterPro" id="IPR008640">
    <property type="entry name" value="Adhesin_Head_dom"/>
</dbReference>
<feature type="domain" description="Trimeric autotransporter adhesin YadA-like stalk" evidence="13">
    <location>
        <begin position="352"/>
        <end position="393"/>
    </location>
</feature>
<gene>
    <name evidence="14" type="ORF">OR16_04242</name>
</gene>
<dbReference type="PATRIC" id="fig|1127483.3.peg.846"/>
<evidence type="ECO:0000256" key="1">
    <source>
        <dbReference type="ARBA" id="ARBA00004241"/>
    </source>
</evidence>
<evidence type="ECO:0000256" key="7">
    <source>
        <dbReference type="ARBA" id="ARBA00022729"/>
    </source>
</evidence>
<keyword evidence="5" id="KW-1134">Transmembrane beta strand</keyword>
<dbReference type="GO" id="GO:0009279">
    <property type="term" value="C:cell outer membrane"/>
    <property type="evidence" value="ECO:0007669"/>
    <property type="project" value="UniProtKB-SubCell"/>
</dbReference>
<comment type="caution">
    <text evidence="14">The sequence shown here is derived from an EMBL/GenBank/DDBJ whole genome shotgun (WGS) entry which is preliminary data.</text>
</comment>
<dbReference type="InterPro" id="IPR045584">
    <property type="entry name" value="Pilin-like"/>
</dbReference>
<keyword evidence="7" id="KW-0732">Signal</keyword>
<protein>
    <submittedName>
        <fullName evidence="14">Uncharacterized protein</fullName>
    </submittedName>
</protein>
<dbReference type="Gene3D" id="2.150.10.10">
    <property type="entry name" value="Serralysin-like metalloprotease, C-terminal"/>
    <property type="match status" value="3"/>
</dbReference>
<keyword evidence="9" id="KW-0472">Membrane</keyword>
<keyword evidence="6" id="KW-0812">Transmembrane</keyword>
<evidence type="ECO:0000256" key="3">
    <source>
        <dbReference type="ARBA" id="ARBA00005848"/>
    </source>
</evidence>
<accession>H1RZU2</accession>
<dbReference type="InterPro" id="IPR008635">
    <property type="entry name" value="Coiled_stalk_dom"/>
</dbReference>
<feature type="domain" description="Trimeric autotransporter adhesin YadA-like C-terminal membrane anchor" evidence="11">
    <location>
        <begin position="474"/>
        <end position="539"/>
    </location>
</feature>
<dbReference type="Pfam" id="PF05658">
    <property type="entry name" value="YadA_head"/>
    <property type="match status" value="6"/>
</dbReference>
<evidence type="ECO:0000256" key="9">
    <source>
        <dbReference type="ARBA" id="ARBA00023136"/>
    </source>
</evidence>
<dbReference type="CDD" id="cd12820">
    <property type="entry name" value="LbR_YadA-like"/>
    <property type="match status" value="1"/>
</dbReference>
<evidence type="ECO:0000313" key="14">
    <source>
        <dbReference type="EMBL" id="EHP44158.1"/>
    </source>
</evidence>
<feature type="domain" description="Trimeric autotransporter adhesin YadA-like stalk" evidence="13">
    <location>
        <begin position="160"/>
        <end position="196"/>
    </location>
</feature>
<keyword evidence="4" id="KW-0813">Transport</keyword>
<comment type="subcellular location">
    <subcellularLocation>
        <location evidence="2">Cell outer membrane</location>
    </subcellularLocation>
    <subcellularLocation>
        <location evidence="1">Cell surface</location>
    </subcellularLocation>
</comment>
<organism evidence="14 15">
    <name type="scientific">Cupriavidus basilensis OR16</name>
    <dbReference type="NCBI Taxonomy" id="1127483"/>
    <lineage>
        <taxon>Bacteria</taxon>
        <taxon>Pseudomonadati</taxon>
        <taxon>Pseudomonadota</taxon>
        <taxon>Betaproteobacteria</taxon>
        <taxon>Burkholderiales</taxon>
        <taxon>Burkholderiaceae</taxon>
        <taxon>Cupriavidus</taxon>
    </lineage>
</organism>